<gene>
    <name evidence="1" type="ORF">D8S85_00035</name>
</gene>
<organism evidence="1 2">
    <name type="scientific">Butyricimonas faecalis</name>
    <dbReference type="NCBI Taxonomy" id="2093856"/>
    <lineage>
        <taxon>Bacteria</taxon>
        <taxon>Pseudomonadati</taxon>
        <taxon>Bacteroidota</taxon>
        <taxon>Bacteroidia</taxon>
        <taxon>Bacteroidales</taxon>
        <taxon>Odoribacteraceae</taxon>
        <taxon>Butyricimonas</taxon>
    </lineage>
</organism>
<evidence type="ECO:0000313" key="1">
    <source>
        <dbReference type="EMBL" id="AZS28092.1"/>
    </source>
</evidence>
<dbReference type="EMBL" id="CP032819">
    <property type="protein sequence ID" value="AZS28092.1"/>
    <property type="molecule type" value="Genomic_DNA"/>
</dbReference>
<keyword evidence="2" id="KW-1185">Reference proteome</keyword>
<dbReference type="AlphaFoldDB" id="A0A3Q9IL73"/>
<dbReference type="OrthoDB" id="1097688at2"/>
<dbReference type="KEGG" id="buy:D8S85_00035"/>
<proteinExistence type="predicted"/>
<dbReference type="PROSITE" id="PS51257">
    <property type="entry name" value="PROKAR_LIPOPROTEIN"/>
    <property type="match status" value="1"/>
</dbReference>
<accession>A0A3Q9IL73</accession>
<protein>
    <submittedName>
        <fullName evidence="1">DUF4843 domain-containing protein</fullName>
    </submittedName>
</protein>
<evidence type="ECO:0000313" key="2">
    <source>
        <dbReference type="Proteomes" id="UP000270673"/>
    </source>
</evidence>
<dbReference type="Pfam" id="PF16132">
    <property type="entry name" value="DUF4843"/>
    <property type="match status" value="1"/>
</dbReference>
<name>A0A3Q9IL73_9BACT</name>
<reference evidence="1 2" key="1">
    <citation type="submission" date="2018-10" db="EMBL/GenBank/DDBJ databases">
        <title>Butyricimonas faecalis sp. nov., isolated from human faeces and emended description of the genus Butyricimonas.</title>
        <authorList>
            <person name="Le Roy T."/>
            <person name="Van der Smissen P."/>
            <person name="Paquot A."/>
            <person name="Delzenne N."/>
            <person name="Muccioli G."/>
            <person name="Collet J.-F."/>
            <person name="Cani P.D."/>
        </authorList>
    </citation>
    <scope>NUCLEOTIDE SEQUENCE [LARGE SCALE GENOMIC DNA]</scope>
    <source>
        <strain evidence="1 2">H184</strain>
    </source>
</reference>
<dbReference type="InterPro" id="IPR032299">
    <property type="entry name" value="DUF4843"/>
</dbReference>
<dbReference type="Proteomes" id="UP000270673">
    <property type="component" value="Chromosome"/>
</dbReference>
<dbReference type="RefSeq" id="WP_127074647.1">
    <property type="nucleotide sequence ID" value="NZ_CP032819.1"/>
</dbReference>
<sequence>MRRIFILFVLAVLCSCSKNERLVYDLDMHDIYYPIVTETRDSLFVSLLTADKILTTTVDVKLLGDVLRSPARFKVEVVKEKTNAVEGVHYEKLPDYYDFPAGEFVYKMPINLLKGDEGITEKPVSLTLRLVGTSDLGIAYKDRSEIRLVIADMLKMPEGTGYYGDMTAFKSLFGDYSRKKHTMIIELTGHDFWDGNYGNYGGSRGIYYEKDYYISFARKLYKIITEDEIEDENGNVMQGWMVP</sequence>